<feature type="transmembrane region" description="Helical" evidence="1">
    <location>
        <begin position="392"/>
        <end position="418"/>
    </location>
</feature>
<dbReference type="VEuPathDB" id="AmoebaDB:NAEGRDRAFT_74523"/>
<keyword evidence="1" id="KW-1133">Transmembrane helix</keyword>
<keyword evidence="1" id="KW-0812">Transmembrane</keyword>
<proteinExistence type="predicted"/>
<protein>
    <submittedName>
        <fullName evidence="2">Predicted protein</fullName>
    </submittedName>
</protein>
<organism evidence="3">
    <name type="scientific">Naegleria gruberi</name>
    <name type="common">Amoeba</name>
    <dbReference type="NCBI Taxonomy" id="5762"/>
    <lineage>
        <taxon>Eukaryota</taxon>
        <taxon>Discoba</taxon>
        <taxon>Heterolobosea</taxon>
        <taxon>Tetramitia</taxon>
        <taxon>Eutetramitia</taxon>
        <taxon>Vahlkampfiidae</taxon>
        <taxon>Naegleria</taxon>
    </lineage>
</organism>
<feature type="transmembrane region" description="Helical" evidence="1">
    <location>
        <begin position="366"/>
        <end position="386"/>
    </location>
</feature>
<feature type="transmembrane region" description="Helical" evidence="1">
    <location>
        <begin position="335"/>
        <end position="354"/>
    </location>
</feature>
<name>D2VZK7_NAEGR</name>
<feature type="transmembrane region" description="Helical" evidence="1">
    <location>
        <begin position="570"/>
        <end position="593"/>
    </location>
</feature>
<keyword evidence="3" id="KW-1185">Reference proteome</keyword>
<evidence type="ECO:0000313" key="2">
    <source>
        <dbReference type="EMBL" id="EFC37718.1"/>
    </source>
</evidence>
<feature type="transmembrane region" description="Helical" evidence="1">
    <location>
        <begin position="492"/>
        <end position="513"/>
    </location>
</feature>
<dbReference type="InParanoid" id="D2VZK7"/>
<dbReference type="AlphaFoldDB" id="D2VZK7"/>
<evidence type="ECO:0000313" key="3">
    <source>
        <dbReference type="Proteomes" id="UP000006671"/>
    </source>
</evidence>
<dbReference type="GeneID" id="8857590"/>
<feature type="transmembrane region" description="Helical" evidence="1">
    <location>
        <begin position="533"/>
        <end position="558"/>
    </location>
</feature>
<dbReference type="KEGG" id="ngr:NAEGRDRAFT_74523"/>
<dbReference type="SUPFAM" id="SSF48097">
    <property type="entry name" value="Regulator of G-protein signaling, RGS"/>
    <property type="match status" value="1"/>
</dbReference>
<dbReference type="OrthoDB" id="6417207at2759"/>
<evidence type="ECO:0000256" key="1">
    <source>
        <dbReference type="SAM" id="Phobius"/>
    </source>
</evidence>
<dbReference type="RefSeq" id="XP_002670462.1">
    <property type="nucleotide sequence ID" value="XM_002670416.1"/>
</dbReference>
<dbReference type="EMBL" id="GG738915">
    <property type="protein sequence ID" value="EFC37718.1"/>
    <property type="molecule type" value="Genomic_DNA"/>
</dbReference>
<accession>D2VZK7</accession>
<feature type="transmembrane region" description="Helical" evidence="1">
    <location>
        <begin position="449"/>
        <end position="472"/>
    </location>
</feature>
<dbReference type="Proteomes" id="UP000006671">
    <property type="component" value="Unassembled WGS sequence"/>
</dbReference>
<sequence>MHVTNSPTSSIRNSHHLFLLLSFTLILITKFVLSETIILDTTKHISLTQQSIYYVDRSQSIVSVNDYLTAFVWRKIFQTNQLDDSLVKSTESMVEFLKEESSRLTIGVEKRLYSEFQSFVSFHNLNLKVHYFTFSGDACRNPKNVLLQYDVLFSTLQYFYDYLRLYRDSDSFVLINPSDFIPLPLVPSILNVISQSELTQLSDLQNLNQLNGFFTLNNYSTINSTNSNEFTIHCSSYIDKDMNNVMARLKLFGNLSNSDLNFINFVSGITLQKPQYWILDEIVKNTLKVYNISIPTHSNNSNETLLELLNNFLPSTCHKCVTTQCVDFAFANGDYWLIPCSIIEIGYFLCLFASQAFRKRSLTRRLLTPYLPIFIVPLEICFSTFMNNACYYFLRYFSMIVVCFIVMNYSLTVVRYYYLRNLYTLITKAEGMNSDKVIHRMRKFSEWKYGLLFTMAIPLVIALIFSIHGVTFFFTDLYDAEFTYLLVGNATIVLYCVLGCLLGFGAIVFDMIVNRKIIKEKGLRRFLLFDDPFLVRIDLLLLVFLIVNTILVIIFYGSGTSEFFIEMSRFFRFLVFVCFMFICGGTVLVSEFIQFIRNAKYGNDSNIQTNSSQFDQLENYLKNSEFQILLKEYASKEMSIENYLLNMDLQKIISKKGIDKSLEIDDLRDLECKYMRSQSIFEVNIQSTVRRNFYELLNECEKSLNDNISNNSNKKTKVRQLVEIIHPPIYANLSDTFLRLASTREFKNWKIAYTIQSNTIN</sequence>
<gene>
    <name evidence="2" type="ORF">NAEGRDRAFT_74523</name>
</gene>
<reference evidence="2 3" key="1">
    <citation type="journal article" date="2010" name="Cell">
        <title>The genome of Naegleria gruberi illuminates early eukaryotic versatility.</title>
        <authorList>
            <person name="Fritz-Laylin L.K."/>
            <person name="Prochnik S.E."/>
            <person name="Ginger M.L."/>
            <person name="Dacks J.B."/>
            <person name="Carpenter M.L."/>
            <person name="Field M.C."/>
            <person name="Kuo A."/>
            <person name="Paredez A."/>
            <person name="Chapman J."/>
            <person name="Pham J."/>
            <person name="Shu S."/>
            <person name="Neupane R."/>
            <person name="Cipriano M."/>
            <person name="Mancuso J."/>
            <person name="Tu H."/>
            <person name="Salamov A."/>
            <person name="Lindquist E."/>
            <person name="Shapiro H."/>
            <person name="Lucas S."/>
            <person name="Grigoriev I.V."/>
            <person name="Cande W.Z."/>
            <person name="Fulton C."/>
            <person name="Rokhsar D.S."/>
            <person name="Dawson S.C."/>
        </authorList>
    </citation>
    <scope>NUCLEOTIDE SEQUENCE [LARGE SCALE GENOMIC DNA]</scope>
    <source>
        <strain evidence="2 3">NEG-M</strain>
    </source>
</reference>
<dbReference type="InterPro" id="IPR036305">
    <property type="entry name" value="RGS_sf"/>
</dbReference>
<keyword evidence="1" id="KW-0472">Membrane</keyword>